<dbReference type="Proteomes" id="UP000809137">
    <property type="component" value="Unassembled WGS sequence"/>
</dbReference>
<sequence length="445" mass="49169">MSKVNWDEHRRAFIEQKAESGITVKEYCEYYNLPFNTARRELNGKALAAMGDQSGDHNHDHSGDHASDHQNDHTRKDDLTIRRNGRKLRHSAALEGVLEPRADAAPQPGGKKKPNASHAKKIINEGDQSDGRPKHTAKPRGEGKPFEEGHETKLVANRRAYPRPQDYEAALEVLGEGLEASAMTALFDSLAHMDMLKRTTARAVELFELEADNMASGRKKGEEEDGGGGPHPILKMTKLMIEVGYLVNDHATRVAAIAGSTDKNRRDNEKHALTHNAGEVISRAYQLREAEDWDLLQTAEYIERHGIKLPESLSRRLENELKNAEPPVDESGQVSEAELELEAQEYRRQQAASAAFVETRRAEVAALVDKGGFGDVQADGEMRAGETAGEANLSGNFDYAATADLYDDDIPPEISVMSDDESVMSDDESVMTDMLSVMKDRDGAE</sequence>
<feature type="region of interest" description="Disordered" evidence="1">
    <location>
        <begin position="50"/>
        <end position="153"/>
    </location>
</feature>
<reference evidence="2 3" key="1">
    <citation type="submission" date="2021-01" db="EMBL/GenBank/DDBJ databases">
        <title>Complete genome sequence of Pantoea eucrina OB49, a heavy metal tolerant bacterium with PGPR potential isolated from wheat in Algeria.</title>
        <authorList>
            <person name="Lekired A."/>
            <person name="Ouzari I.H."/>
        </authorList>
    </citation>
    <scope>NUCLEOTIDE SEQUENCE [LARGE SCALE GENOMIC DNA]</scope>
    <source>
        <strain evidence="2 3">OB49</strain>
    </source>
</reference>
<evidence type="ECO:0000313" key="2">
    <source>
        <dbReference type="EMBL" id="MBM0748951.1"/>
    </source>
</evidence>
<name>A0ABS1ZA92_9GAMM</name>
<organism evidence="2 3">
    <name type="scientific">Pantoea eucrina</name>
    <dbReference type="NCBI Taxonomy" id="472693"/>
    <lineage>
        <taxon>Bacteria</taxon>
        <taxon>Pseudomonadati</taxon>
        <taxon>Pseudomonadota</taxon>
        <taxon>Gammaproteobacteria</taxon>
        <taxon>Enterobacterales</taxon>
        <taxon>Erwiniaceae</taxon>
        <taxon>Pantoea</taxon>
    </lineage>
</organism>
<protein>
    <recommendedName>
        <fullName evidence="4">Terminase</fullName>
    </recommendedName>
</protein>
<keyword evidence="3" id="KW-1185">Reference proteome</keyword>
<accession>A0ABS1ZA92</accession>
<feature type="compositionally biased region" description="Basic residues" evidence="1">
    <location>
        <begin position="110"/>
        <end position="121"/>
    </location>
</feature>
<feature type="compositionally biased region" description="Basic and acidic residues" evidence="1">
    <location>
        <begin position="129"/>
        <end position="153"/>
    </location>
</feature>
<feature type="compositionally biased region" description="Basic and acidic residues" evidence="1">
    <location>
        <begin position="54"/>
        <end position="81"/>
    </location>
</feature>
<comment type="caution">
    <text evidence="2">The sequence shown here is derived from an EMBL/GenBank/DDBJ whole genome shotgun (WGS) entry which is preliminary data.</text>
</comment>
<evidence type="ECO:0000256" key="1">
    <source>
        <dbReference type="SAM" id="MobiDB-lite"/>
    </source>
</evidence>
<dbReference type="EMBL" id="JAFCXS010000015">
    <property type="protein sequence ID" value="MBM0748951.1"/>
    <property type="molecule type" value="Genomic_DNA"/>
</dbReference>
<gene>
    <name evidence="2" type="ORF">JJB79_16290</name>
</gene>
<dbReference type="RefSeq" id="WP_040113214.1">
    <property type="nucleotide sequence ID" value="NZ_JAFCXS010000015.1"/>
</dbReference>
<proteinExistence type="predicted"/>
<evidence type="ECO:0008006" key="4">
    <source>
        <dbReference type="Google" id="ProtNLM"/>
    </source>
</evidence>
<evidence type="ECO:0000313" key="3">
    <source>
        <dbReference type="Proteomes" id="UP000809137"/>
    </source>
</evidence>